<dbReference type="PIRSF" id="PIRSF029256">
    <property type="entry name" value="SpoU_TrmH_prd"/>
    <property type="match status" value="1"/>
</dbReference>
<comment type="catalytic activity">
    <reaction evidence="6">
        <text>5-carboxymethylaminomethyluridine(34) in tRNA(Leu) + S-adenosyl-L-methionine = 5-carboxymethylaminomethyl-2'-O-methyluridine(34) in tRNA(Leu) + S-adenosyl-L-homocysteine + H(+)</text>
        <dbReference type="Rhea" id="RHEA:43088"/>
        <dbReference type="Rhea" id="RHEA-COMP:10333"/>
        <dbReference type="Rhea" id="RHEA-COMP:10334"/>
        <dbReference type="ChEBI" id="CHEBI:15378"/>
        <dbReference type="ChEBI" id="CHEBI:57856"/>
        <dbReference type="ChEBI" id="CHEBI:59789"/>
        <dbReference type="ChEBI" id="CHEBI:74508"/>
        <dbReference type="ChEBI" id="CHEBI:74511"/>
        <dbReference type="EC" id="2.1.1.207"/>
    </reaction>
</comment>
<dbReference type="RefSeq" id="WP_094080347.1">
    <property type="nucleotide sequence ID" value="NZ_CP165644.1"/>
</dbReference>
<dbReference type="AlphaFoldDB" id="A0AB39VJG1"/>
<evidence type="ECO:0000256" key="5">
    <source>
        <dbReference type="ARBA" id="ARBA00022694"/>
    </source>
</evidence>
<comment type="subcellular location">
    <subcellularLocation>
        <location evidence="6">Cytoplasm</location>
    </subcellularLocation>
</comment>
<feature type="binding site" evidence="6 7">
    <location>
        <position position="132"/>
    </location>
    <ligand>
        <name>S-adenosyl-L-methionine</name>
        <dbReference type="ChEBI" id="CHEBI:59789"/>
    </ligand>
</feature>
<gene>
    <name evidence="9" type="ORF">AB8B22_04520</name>
</gene>
<dbReference type="GO" id="GO:0008757">
    <property type="term" value="F:S-adenosylmethionine-dependent methyltransferase activity"/>
    <property type="evidence" value="ECO:0007669"/>
    <property type="project" value="UniProtKB-UniRule"/>
</dbReference>
<dbReference type="InterPro" id="IPR029028">
    <property type="entry name" value="Alpha/beta_knot_MTases"/>
</dbReference>
<keyword evidence="2 6" id="KW-0489">Methyltransferase</keyword>
<accession>A0AB39VJG1</accession>
<dbReference type="HAMAP" id="MF_01885">
    <property type="entry name" value="tRNA_methyltr_TrmL"/>
    <property type="match status" value="1"/>
</dbReference>
<organism evidence="9">
    <name type="scientific">Leptotrichia rugosa</name>
    <dbReference type="NCBI Taxonomy" id="3239302"/>
    <lineage>
        <taxon>Bacteria</taxon>
        <taxon>Fusobacteriati</taxon>
        <taxon>Fusobacteriota</taxon>
        <taxon>Fusobacteriia</taxon>
        <taxon>Fusobacteriales</taxon>
        <taxon>Leptotrichiaceae</taxon>
        <taxon>Leptotrichia</taxon>
    </lineage>
</organism>
<keyword evidence="4 6" id="KW-0949">S-adenosyl-L-methionine</keyword>
<feature type="binding site" evidence="6 7">
    <location>
        <position position="103"/>
    </location>
    <ligand>
        <name>S-adenosyl-L-methionine</name>
        <dbReference type="ChEBI" id="CHEBI:59789"/>
    </ligand>
</feature>
<dbReference type="KEGG" id="lrug:AB8B22_04520"/>
<evidence type="ECO:0000256" key="4">
    <source>
        <dbReference type="ARBA" id="ARBA00022691"/>
    </source>
</evidence>
<dbReference type="GO" id="GO:0002130">
    <property type="term" value="P:wobble position ribose methylation"/>
    <property type="evidence" value="ECO:0007669"/>
    <property type="project" value="TreeGrafter"/>
</dbReference>
<dbReference type="GO" id="GO:0005737">
    <property type="term" value="C:cytoplasm"/>
    <property type="evidence" value="ECO:0007669"/>
    <property type="project" value="UniProtKB-SubCell"/>
</dbReference>
<dbReference type="CDD" id="cd18094">
    <property type="entry name" value="SpoU-like_TrmL"/>
    <property type="match status" value="1"/>
</dbReference>
<comment type="caution">
    <text evidence="6">Lacks conserved residue(s) required for the propagation of feature annotation.</text>
</comment>
<evidence type="ECO:0000313" key="9">
    <source>
        <dbReference type="EMBL" id="XDU67685.1"/>
    </source>
</evidence>
<dbReference type="EC" id="2.1.1.207" evidence="6"/>
<dbReference type="GO" id="GO:0003723">
    <property type="term" value="F:RNA binding"/>
    <property type="evidence" value="ECO:0007669"/>
    <property type="project" value="InterPro"/>
</dbReference>
<keyword evidence="5 6" id="KW-0819">tRNA processing</keyword>
<evidence type="ECO:0000256" key="1">
    <source>
        <dbReference type="ARBA" id="ARBA00022490"/>
    </source>
</evidence>
<evidence type="ECO:0000256" key="7">
    <source>
        <dbReference type="PIRSR" id="PIRSR029256-1"/>
    </source>
</evidence>
<dbReference type="InterPro" id="IPR001537">
    <property type="entry name" value="SpoU_MeTrfase"/>
</dbReference>
<feature type="binding site" evidence="6 7">
    <location>
        <position position="124"/>
    </location>
    <ligand>
        <name>S-adenosyl-L-methionine</name>
        <dbReference type="ChEBI" id="CHEBI:59789"/>
    </ligand>
</feature>
<dbReference type="PANTHER" id="PTHR42971">
    <property type="entry name" value="TRNA (CYTIDINE(34)-2'-O)-METHYLTRANSFERASE"/>
    <property type="match status" value="1"/>
</dbReference>
<dbReference type="SUPFAM" id="SSF75217">
    <property type="entry name" value="alpha/beta knot"/>
    <property type="match status" value="1"/>
</dbReference>
<dbReference type="GO" id="GO:0042802">
    <property type="term" value="F:identical protein binding"/>
    <property type="evidence" value="ECO:0007669"/>
    <property type="project" value="UniProtKB-ARBA"/>
</dbReference>
<reference evidence="9" key="1">
    <citation type="submission" date="2024-07" db="EMBL/GenBank/DDBJ databases">
        <authorList>
            <person name="Li X.-J."/>
            <person name="Wang X."/>
        </authorList>
    </citation>
    <scope>NUCLEOTIDE SEQUENCE</scope>
    <source>
        <strain evidence="9">HSP-334</strain>
    </source>
</reference>
<dbReference type="EMBL" id="CP165644">
    <property type="protein sequence ID" value="XDU67685.1"/>
    <property type="molecule type" value="Genomic_DNA"/>
</dbReference>
<evidence type="ECO:0000256" key="6">
    <source>
        <dbReference type="HAMAP-Rule" id="MF_01885"/>
    </source>
</evidence>
<comment type="catalytic activity">
    <reaction evidence="6">
        <text>cytidine(34) in tRNA + S-adenosyl-L-methionine = 2'-O-methylcytidine(34) in tRNA + S-adenosyl-L-homocysteine + H(+)</text>
        <dbReference type="Rhea" id="RHEA:43084"/>
        <dbReference type="Rhea" id="RHEA-COMP:10331"/>
        <dbReference type="Rhea" id="RHEA-COMP:10332"/>
        <dbReference type="ChEBI" id="CHEBI:15378"/>
        <dbReference type="ChEBI" id="CHEBI:57856"/>
        <dbReference type="ChEBI" id="CHEBI:59789"/>
        <dbReference type="ChEBI" id="CHEBI:74495"/>
        <dbReference type="ChEBI" id="CHEBI:82748"/>
        <dbReference type="EC" id="2.1.1.207"/>
    </reaction>
</comment>
<comment type="similarity">
    <text evidence="6">Belongs to the class IV-like SAM-binding methyltransferase superfamily. RNA methyltransferase TrmH family. TrmL subfamily.</text>
</comment>
<name>A0AB39VJG1_9FUSO</name>
<dbReference type="InterPro" id="IPR016914">
    <property type="entry name" value="TrmL"/>
</dbReference>
<evidence type="ECO:0000256" key="3">
    <source>
        <dbReference type="ARBA" id="ARBA00022679"/>
    </source>
</evidence>
<feature type="domain" description="tRNA/rRNA methyltransferase SpoU type" evidence="8">
    <location>
        <begin position="2"/>
        <end position="144"/>
    </location>
</feature>
<protein>
    <recommendedName>
        <fullName evidence="6">Putative tRNA (cytidine(34)-2'-O)-methyltransferase</fullName>
        <ecNumber evidence="6">2.1.1.207</ecNumber>
    </recommendedName>
    <alternativeName>
        <fullName evidence="6">tRNA (cytidine/uridine-2'-O-)-methyltransferase</fullName>
    </alternativeName>
</protein>
<dbReference type="FunFam" id="3.40.1280.10:FF:000002">
    <property type="entry name" value="Peptidylprolyl isomerase"/>
    <property type="match status" value="1"/>
</dbReference>
<evidence type="ECO:0000256" key="2">
    <source>
        <dbReference type="ARBA" id="ARBA00022603"/>
    </source>
</evidence>
<keyword evidence="3 6" id="KW-0808">Transferase</keyword>
<dbReference type="PANTHER" id="PTHR42971:SF1">
    <property type="entry name" value="TRNA (CYTIDINE(34)-2'-O)-METHYLTRANSFERASE"/>
    <property type="match status" value="1"/>
</dbReference>
<comment type="function">
    <text evidence="6">Could methylate the ribose at the nucleotide 34 wobble position in tRNA.</text>
</comment>
<proteinExistence type="inferred from homology"/>
<keyword evidence="1 6" id="KW-0963">Cytoplasm</keyword>
<sequence>MNIVLLNPEIHVNTGNIGRTCVLTNTKLHLIKPLGFELGDKKIKRAGLDYWKDVQLFVWESLEDFWSKNIEGNDSAKIYMATTKTKQKYTDVKFQKDDYIMFGPESRGIPEDFLNAHKEKNITIPMLPIGRSLNLSNAVAIILYEALKQVNFEFE</sequence>
<evidence type="ECO:0000259" key="8">
    <source>
        <dbReference type="Pfam" id="PF00588"/>
    </source>
</evidence>
<dbReference type="Pfam" id="PF00588">
    <property type="entry name" value="SpoU_methylase"/>
    <property type="match status" value="1"/>
</dbReference>
<dbReference type="GO" id="GO:0008175">
    <property type="term" value="F:tRNA methyltransferase activity"/>
    <property type="evidence" value="ECO:0007669"/>
    <property type="project" value="UniProtKB-UniRule"/>
</dbReference>
<dbReference type="InterPro" id="IPR029026">
    <property type="entry name" value="tRNA_m1G_MTases_N"/>
</dbReference>
<dbReference type="Gene3D" id="3.40.1280.10">
    <property type="match status" value="1"/>
</dbReference>